<dbReference type="GO" id="GO:0005230">
    <property type="term" value="F:extracellular ligand-gated monoatomic ion channel activity"/>
    <property type="evidence" value="ECO:0007669"/>
    <property type="project" value="InterPro"/>
</dbReference>
<dbReference type="PROSITE" id="PS00236">
    <property type="entry name" value="NEUROTR_ION_CHANNEL"/>
    <property type="match status" value="1"/>
</dbReference>
<comment type="subcellular location">
    <subcellularLocation>
        <location evidence="15">Postsynaptic cell membrane</location>
        <topology evidence="15">Multi-pass membrane protein</topology>
    </subcellularLocation>
</comment>
<evidence type="ECO:0000256" key="14">
    <source>
        <dbReference type="ARBA" id="ARBA00023303"/>
    </source>
</evidence>
<evidence type="ECO:0000256" key="15">
    <source>
        <dbReference type="ARBA" id="ARBA00034104"/>
    </source>
</evidence>
<keyword evidence="14 27" id="KW-0407">Ion channel</keyword>
<evidence type="ECO:0000256" key="16">
    <source>
        <dbReference type="ARBA" id="ARBA00034269"/>
    </source>
</evidence>
<dbReference type="InterPro" id="IPR006202">
    <property type="entry name" value="Neur_chan_lig-bd"/>
</dbReference>
<keyword evidence="8 27" id="KW-0472">Membrane</keyword>
<dbReference type="Gene3D" id="2.70.170.10">
    <property type="entry name" value="Neurotransmitter-gated ion-channel ligand-binding domain"/>
    <property type="match status" value="1"/>
</dbReference>
<evidence type="ECO:0000256" key="6">
    <source>
        <dbReference type="ARBA" id="ARBA00023018"/>
    </source>
</evidence>
<keyword evidence="32" id="KW-1185">Reference proteome</keyword>
<dbReference type="GO" id="GO:0045211">
    <property type="term" value="C:postsynaptic membrane"/>
    <property type="evidence" value="ECO:0007669"/>
    <property type="project" value="UniProtKB-SubCell"/>
</dbReference>
<feature type="compositionally biased region" description="Basic and acidic residues" evidence="28">
    <location>
        <begin position="357"/>
        <end position="366"/>
    </location>
</feature>
<feature type="non-terminal residue" evidence="31">
    <location>
        <position position="1"/>
    </location>
</feature>
<evidence type="ECO:0000256" key="3">
    <source>
        <dbReference type="ARBA" id="ARBA00022692"/>
    </source>
</evidence>
<keyword evidence="9" id="KW-1015">Disulfide bond</keyword>
<dbReference type="FunFam" id="1.20.58.390:FF:000020">
    <property type="entry name" value="5-hydroxytryptamine (serotonin) receptor 3A"/>
    <property type="match status" value="1"/>
</dbReference>
<dbReference type="Pfam" id="PF02932">
    <property type="entry name" value="Neur_chan_memb"/>
    <property type="match status" value="1"/>
</dbReference>
<evidence type="ECO:0000256" key="20">
    <source>
        <dbReference type="ARBA" id="ARBA00037540"/>
    </source>
</evidence>
<evidence type="ECO:0000256" key="24">
    <source>
        <dbReference type="ARBA" id="ARBA00078864"/>
    </source>
</evidence>
<evidence type="ECO:0000256" key="21">
    <source>
        <dbReference type="ARBA" id="ARBA00061202"/>
    </source>
</evidence>
<gene>
    <name evidence="31" type="ORF">N332_09921</name>
</gene>
<evidence type="ECO:0000256" key="5">
    <source>
        <dbReference type="ARBA" id="ARBA00022989"/>
    </source>
</evidence>
<comment type="catalytic activity">
    <reaction evidence="18">
        <text>Na(+)(in) = Na(+)(out)</text>
        <dbReference type="Rhea" id="RHEA:34963"/>
        <dbReference type="ChEBI" id="CHEBI:29101"/>
    </reaction>
</comment>
<keyword evidence="5 27" id="KW-1133">Transmembrane helix</keyword>
<proteinExistence type="inferred from homology"/>
<dbReference type="InterPro" id="IPR008133">
    <property type="entry name" value="5HT3_rcpt_A"/>
</dbReference>
<keyword evidence="12" id="KW-0628">Postsynaptic cell membrane</keyword>
<dbReference type="PRINTS" id="PR01708">
    <property type="entry name" value="5HT3RECEPTOR"/>
</dbReference>
<keyword evidence="6" id="KW-0770">Synapse</keyword>
<evidence type="ECO:0000256" key="10">
    <source>
        <dbReference type="ARBA" id="ARBA00023170"/>
    </source>
</evidence>
<dbReference type="CDD" id="cd19063">
    <property type="entry name" value="LGIC_TM_5-HT3"/>
    <property type="match status" value="1"/>
</dbReference>
<evidence type="ECO:0000256" key="11">
    <source>
        <dbReference type="ARBA" id="ARBA00023180"/>
    </source>
</evidence>
<evidence type="ECO:0000259" key="30">
    <source>
        <dbReference type="Pfam" id="PF02932"/>
    </source>
</evidence>
<evidence type="ECO:0000256" key="23">
    <source>
        <dbReference type="ARBA" id="ARBA00068982"/>
    </source>
</evidence>
<dbReference type="InterPro" id="IPR038050">
    <property type="entry name" value="Neuro_actylchol_rec"/>
</dbReference>
<dbReference type="NCBIfam" id="TIGR00860">
    <property type="entry name" value="LIC"/>
    <property type="match status" value="1"/>
</dbReference>
<evidence type="ECO:0000256" key="8">
    <source>
        <dbReference type="ARBA" id="ARBA00023136"/>
    </source>
</evidence>
<keyword evidence="13" id="KW-1071">Ligand-gated ion channel</keyword>
<evidence type="ECO:0000256" key="4">
    <source>
        <dbReference type="ARBA" id="ARBA00022729"/>
    </source>
</evidence>
<feature type="compositionally biased region" description="Polar residues" evidence="28">
    <location>
        <begin position="335"/>
        <end position="352"/>
    </location>
</feature>
<dbReference type="Proteomes" id="UP000053369">
    <property type="component" value="Unassembled WGS sequence"/>
</dbReference>
<dbReference type="FunFam" id="2.70.170.10:FF:000017">
    <property type="entry name" value="5-hydroxytryptamine receptor 3A"/>
    <property type="match status" value="1"/>
</dbReference>
<dbReference type="SUPFAM" id="SSF63712">
    <property type="entry name" value="Nicotinic receptor ligand binding domain-like"/>
    <property type="match status" value="1"/>
</dbReference>
<evidence type="ECO:0000256" key="19">
    <source>
        <dbReference type="ARBA" id="ARBA00036634"/>
    </source>
</evidence>
<dbReference type="CDD" id="cd19011">
    <property type="entry name" value="LGIC_ECD_5-HT3A"/>
    <property type="match status" value="1"/>
</dbReference>
<dbReference type="GO" id="GO:0004888">
    <property type="term" value="F:transmembrane signaling receptor activity"/>
    <property type="evidence" value="ECO:0007669"/>
    <property type="project" value="InterPro"/>
</dbReference>
<evidence type="ECO:0000256" key="28">
    <source>
        <dbReference type="SAM" id="MobiDB-lite"/>
    </source>
</evidence>
<comment type="catalytic activity">
    <reaction evidence="19">
        <text>Ca(2+)(in) = Ca(2+)(out)</text>
        <dbReference type="Rhea" id="RHEA:29671"/>
        <dbReference type="ChEBI" id="CHEBI:29108"/>
    </reaction>
</comment>
<evidence type="ECO:0000256" key="22">
    <source>
        <dbReference type="ARBA" id="ARBA00061864"/>
    </source>
</evidence>
<organism evidence="31 32">
    <name type="scientific">Mesitornis unicolor</name>
    <name type="common">brown roatelo</name>
    <dbReference type="NCBI Taxonomy" id="54374"/>
    <lineage>
        <taxon>Eukaryota</taxon>
        <taxon>Metazoa</taxon>
        <taxon>Chordata</taxon>
        <taxon>Craniata</taxon>
        <taxon>Vertebrata</taxon>
        <taxon>Euteleostomi</taxon>
        <taxon>Archelosauria</taxon>
        <taxon>Archosauria</taxon>
        <taxon>Dinosauria</taxon>
        <taxon>Saurischia</taxon>
        <taxon>Theropoda</taxon>
        <taxon>Coelurosauria</taxon>
        <taxon>Aves</taxon>
        <taxon>Neognathae</taxon>
        <taxon>Neoaves</taxon>
        <taxon>Columbimorphae</taxon>
        <taxon>Mesitornithiformes</taxon>
        <taxon>Mesitornithidae</taxon>
        <taxon>Mesitornis</taxon>
    </lineage>
</organism>
<feature type="domain" description="Neurotransmitter-gated ion-channel transmembrane" evidence="30">
    <location>
        <begin position="222"/>
        <end position="366"/>
    </location>
</feature>
<keyword evidence="10 31" id="KW-0675">Receptor</keyword>
<feature type="transmembrane region" description="Helical" evidence="27">
    <location>
        <begin position="251"/>
        <end position="269"/>
    </location>
</feature>
<dbReference type="InterPro" id="IPR049944">
    <property type="entry name" value="LGIC_TM_5-HT3"/>
</dbReference>
<dbReference type="InterPro" id="IPR018000">
    <property type="entry name" value="Neurotransmitter_ion_chnl_CS"/>
</dbReference>
<dbReference type="PANTHER" id="PTHR18945">
    <property type="entry name" value="NEUROTRANSMITTER GATED ION CHANNEL"/>
    <property type="match status" value="1"/>
</dbReference>
<keyword evidence="3 27" id="KW-0812">Transmembrane</keyword>
<evidence type="ECO:0000256" key="18">
    <source>
        <dbReference type="ARBA" id="ARBA00036239"/>
    </source>
</evidence>
<comment type="catalytic activity">
    <reaction evidence="16">
        <text>Mg(2+)(in) = Mg(2+)(out)</text>
        <dbReference type="Rhea" id="RHEA:29827"/>
        <dbReference type="ChEBI" id="CHEBI:18420"/>
    </reaction>
</comment>
<evidence type="ECO:0000256" key="27">
    <source>
        <dbReference type="RuleBase" id="RU000687"/>
    </source>
</evidence>
<evidence type="ECO:0000256" key="12">
    <source>
        <dbReference type="ARBA" id="ARBA00023257"/>
    </source>
</evidence>
<evidence type="ECO:0000256" key="26">
    <source>
        <dbReference type="ARBA" id="ARBA00083210"/>
    </source>
</evidence>
<evidence type="ECO:0000256" key="9">
    <source>
        <dbReference type="ARBA" id="ARBA00023157"/>
    </source>
</evidence>
<dbReference type="InterPro" id="IPR036734">
    <property type="entry name" value="Neur_chan_lig-bd_sf"/>
</dbReference>
<comment type="subunit">
    <text evidence="22">Forms homopentameric as well as heteropentameric serotonin-activated cation-selective channel complexes with HTR3B or HTR3C or HTR3D or HTR3E. The homomeric complex is functional but exhibits low conductance with modified voltage dependence, and decreased agonist and antagonist affinity. Heteropentameric complexes display properties which resemble that of neuronal serotonin-activated channels in vivo. Interacts with RIC3.</text>
</comment>
<dbReference type="Pfam" id="PF02931">
    <property type="entry name" value="Neur_chan_LBD"/>
    <property type="match status" value="1"/>
</dbReference>
<dbReference type="PRINTS" id="PR01709">
    <property type="entry name" value="5HT3ARECEPTR"/>
</dbReference>
<dbReference type="InterPro" id="IPR006029">
    <property type="entry name" value="Neurotrans-gated_channel_TM"/>
</dbReference>
<dbReference type="InterPro" id="IPR008132">
    <property type="entry name" value="5HT3_rcpt"/>
</dbReference>
<dbReference type="AlphaFoldDB" id="A0A091QLP2"/>
<dbReference type="Gene3D" id="1.20.58.390">
    <property type="entry name" value="Neurotransmitter-gated ion-channel transmembrane domain"/>
    <property type="match status" value="1"/>
</dbReference>
<feature type="region of interest" description="Disordered" evidence="28">
    <location>
        <begin position="335"/>
        <end position="383"/>
    </location>
</feature>
<dbReference type="EMBL" id="KK800593">
    <property type="protein sequence ID" value="KFQ28455.1"/>
    <property type="molecule type" value="Genomic_DNA"/>
</dbReference>
<keyword evidence="1 27" id="KW-0813">Transport</keyword>
<dbReference type="PRINTS" id="PR00252">
    <property type="entry name" value="NRIONCHANNEL"/>
</dbReference>
<comment type="caution">
    <text evidence="27">Lacks conserved residue(s) required for the propagation of feature annotation.</text>
</comment>
<reference evidence="31 32" key="1">
    <citation type="submission" date="2014-04" db="EMBL/GenBank/DDBJ databases">
        <title>Genome evolution of avian class.</title>
        <authorList>
            <person name="Zhang G."/>
            <person name="Li C."/>
        </authorList>
    </citation>
    <scope>NUCLEOTIDE SEQUENCE [LARGE SCALE GENOMIC DNA]</scope>
    <source>
        <strain evidence="31">BGI_N332</strain>
    </source>
</reference>
<feature type="transmembrane region" description="Helical" evidence="27">
    <location>
        <begin position="216"/>
        <end position="239"/>
    </location>
</feature>
<accession>A0A091QLP2</accession>
<protein>
    <recommendedName>
        <fullName evidence="23">5-hydroxytryptamine receptor 3A</fullName>
    </recommendedName>
    <alternativeName>
        <fullName evidence="25">5-hydroxytryptamine receptor 3</fullName>
    </alternativeName>
    <alternativeName>
        <fullName evidence="24">Serotonin receptor 3A</fullName>
    </alternativeName>
    <alternativeName>
        <fullName evidence="26">Serotonin-gated ion channel receptor</fullName>
    </alternativeName>
</protein>
<evidence type="ECO:0000313" key="32">
    <source>
        <dbReference type="Proteomes" id="UP000053369"/>
    </source>
</evidence>
<evidence type="ECO:0000256" key="2">
    <source>
        <dbReference type="ARBA" id="ARBA00022475"/>
    </source>
</evidence>
<feature type="non-terminal residue" evidence="31">
    <location>
        <position position="383"/>
    </location>
</feature>
<keyword evidence="2" id="KW-1003">Cell membrane</keyword>
<evidence type="ECO:0000256" key="25">
    <source>
        <dbReference type="ARBA" id="ARBA00080492"/>
    </source>
</evidence>
<comment type="catalytic activity">
    <reaction evidence="17">
        <text>K(+)(in) = K(+)(out)</text>
        <dbReference type="Rhea" id="RHEA:29463"/>
        <dbReference type="ChEBI" id="CHEBI:29103"/>
    </reaction>
</comment>
<keyword evidence="11" id="KW-0325">Glycoprotein</keyword>
<evidence type="ECO:0000259" key="29">
    <source>
        <dbReference type="Pfam" id="PF02931"/>
    </source>
</evidence>
<comment type="function">
    <text evidence="20">Forms serotonin (5-hydroxytryptamine/5-HT3)-activated cation-selective channel complexes, which when activated cause fast, depolarizing responses in neurons.</text>
</comment>
<evidence type="ECO:0000256" key="13">
    <source>
        <dbReference type="ARBA" id="ARBA00023286"/>
    </source>
</evidence>
<dbReference type="SUPFAM" id="SSF90112">
    <property type="entry name" value="Neurotransmitter-gated ion-channel transmembrane pore"/>
    <property type="match status" value="1"/>
</dbReference>
<evidence type="ECO:0000313" key="31">
    <source>
        <dbReference type="EMBL" id="KFQ28455.1"/>
    </source>
</evidence>
<keyword evidence="7 27" id="KW-0406">Ion transport</keyword>
<comment type="similarity">
    <text evidence="21">Belongs to the ligand-gated ion channel (TC 1.A.9) family. 5-hydroxytryptamine receptor (TC 1.A.9.2) subfamily. HTR3A sub-subfamily.</text>
</comment>
<feature type="domain" description="Neurotransmitter-gated ion-channel ligand-binding" evidence="29">
    <location>
        <begin position="8"/>
        <end position="215"/>
    </location>
</feature>
<evidence type="ECO:0000256" key="7">
    <source>
        <dbReference type="ARBA" id="ARBA00023065"/>
    </source>
</evidence>
<feature type="transmembrane region" description="Helical" evidence="27">
    <location>
        <begin position="275"/>
        <end position="297"/>
    </location>
</feature>
<keyword evidence="4" id="KW-0732">Signal</keyword>
<dbReference type="InterPro" id="IPR036719">
    <property type="entry name" value="Neuro-gated_channel_TM_sf"/>
</dbReference>
<evidence type="ECO:0000256" key="1">
    <source>
        <dbReference type="ARBA" id="ARBA00022448"/>
    </source>
</evidence>
<dbReference type="InterPro" id="IPR006201">
    <property type="entry name" value="Neur_channel"/>
</dbReference>
<sequence>EPTEPALRRLSHSLLERYQKDTRPVRDWRTTTTVAIDLMVYAILSVDEKNQVLTTYIWYRQHWTDEFLRWDPTRFDNLTQISLPAESIWVPDILINEFVDVGRSPHVPYVYVSHHGEVQNLKPIQVMTACSLDIYNFPFDVQNCSLTFTSWLHHIRDINLSLWRQPELVKFDRSVFMNQGEWELLYVLSHFQEFSVKSSDSYAEMKFYVVIRRRPLFYTVSLLLPSIFLMVMDIVGFYLPPNSGERVSFKITLLLGYSVFLIIATHLAGTPTGTYFVVCMALLVISLTETILIVRLVHKQDLQPHVPEWVKRLLLERATVLLCIRDGKKFSQSRTQSLDISGQGENNDSTAKLNHYGCEDPRDREVAGGTMPALAAAGPVEGS</sequence>
<name>A0A091QLP2_9AVES</name>
<evidence type="ECO:0000256" key="17">
    <source>
        <dbReference type="ARBA" id="ARBA00034430"/>
    </source>
</evidence>